<dbReference type="HOGENOM" id="CLU_030805_1_1_6"/>
<sequence length="162" mass="16976">MEQSLTALSRKVGERLRVRGEQITCAESCTGGLIAKLLTDIAGSSCYFERGFVTYSNRAKEEMLGVAGGVLAQHGAVSEPVVAAMAVGALRAARADLAVAVSGIAGPDGGSVQKPVGTVWFGFAARGGEPLCLCRRFAGDREAVRRQAAQFALQTLLEKFLT</sequence>
<dbReference type="InterPro" id="IPR008136">
    <property type="entry name" value="CinA_C"/>
</dbReference>
<feature type="domain" description="CinA C-terminal" evidence="1">
    <location>
        <begin position="7"/>
        <end position="158"/>
    </location>
</feature>
<dbReference type="KEGG" id="ete:ETEE_1084"/>
<dbReference type="GeneID" id="33938770"/>
<organism evidence="2 3">
    <name type="scientific">Edwardsiella anguillarum ET080813</name>
    <dbReference type="NCBI Taxonomy" id="667120"/>
    <lineage>
        <taxon>Bacteria</taxon>
        <taxon>Pseudomonadati</taxon>
        <taxon>Pseudomonadota</taxon>
        <taxon>Gammaproteobacteria</taxon>
        <taxon>Enterobacterales</taxon>
        <taxon>Hafniaceae</taxon>
        <taxon>Edwardsiella</taxon>
    </lineage>
</organism>
<dbReference type="Proteomes" id="UP000028681">
    <property type="component" value="Chromosome"/>
</dbReference>
<dbReference type="EMBL" id="CP006664">
    <property type="protein sequence ID" value="AIJ07547.1"/>
    <property type="molecule type" value="Genomic_DNA"/>
</dbReference>
<dbReference type="SUPFAM" id="SSF142433">
    <property type="entry name" value="CinA-like"/>
    <property type="match status" value="1"/>
</dbReference>
<dbReference type="NCBIfam" id="TIGR00199">
    <property type="entry name" value="PncC_domain"/>
    <property type="match status" value="1"/>
</dbReference>
<dbReference type="AlphaFoldDB" id="A0A076LLE1"/>
<dbReference type="Pfam" id="PF02464">
    <property type="entry name" value="CinA"/>
    <property type="match status" value="1"/>
</dbReference>
<dbReference type="Gene3D" id="3.90.950.20">
    <property type="entry name" value="CinA-like"/>
    <property type="match status" value="1"/>
</dbReference>
<dbReference type="InterPro" id="IPR036653">
    <property type="entry name" value="CinA-like_C"/>
</dbReference>
<dbReference type="NCBIfam" id="NF002975">
    <property type="entry name" value="PRK03661.1"/>
    <property type="match status" value="1"/>
</dbReference>
<name>A0A076LLE1_9GAMM</name>
<evidence type="ECO:0000313" key="3">
    <source>
        <dbReference type="Proteomes" id="UP000028681"/>
    </source>
</evidence>
<evidence type="ECO:0000259" key="1">
    <source>
        <dbReference type="Pfam" id="PF02464"/>
    </source>
</evidence>
<accession>A0A076LLE1</accession>
<reference evidence="2 3" key="1">
    <citation type="journal article" date="2012" name="PLoS ONE">
        <title>Edwardsiella comparative phylogenomics reveal the new intra/inter-species taxonomic relationships, virulence evolution and niche adaptation mechanisms.</title>
        <authorList>
            <person name="Yang M."/>
            <person name="Lv Y."/>
            <person name="Xiao J."/>
            <person name="Wu H."/>
            <person name="Zheng H."/>
            <person name="Liu Q."/>
            <person name="Zhang Y."/>
            <person name="Wang Q."/>
        </authorList>
    </citation>
    <scope>NUCLEOTIDE SEQUENCE [LARGE SCALE GENOMIC DNA]</scope>
    <source>
        <strain evidence="3">080813</strain>
    </source>
</reference>
<evidence type="ECO:0000313" key="2">
    <source>
        <dbReference type="EMBL" id="AIJ07547.1"/>
    </source>
</evidence>
<gene>
    <name evidence="2" type="ORF">ETEE_1084</name>
</gene>
<protein>
    <submittedName>
        <fullName evidence="2">Protein Implicated in DNA repair function with RecA and MutS</fullName>
    </submittedName>
</protein>
<dbReference type="RefSeq" id="WP_034164622.1">
    <property type="nucleotide sequence ID" value="NZ_CP006664.1"/>
</dbReference>
<proteinExistence type="predicted"/>